<sequence>MSYRLVGAESYESRNAVGIGVASGMIAATGLRIFFVPALHVLVRRIFTGARADATASQPRAVAEPAE</sequence>
<dbReference type="RefSeq" id="WP_244621272.1">
    <property type="nucleotide sequence ID" value="NZ_CP041090.2"/>
</dbReference>
<evidence type="ECO:0008006" key="4">
    <source>
        <dbReference type="Google" id="ProtNLM"/>
    </source>
</evidence>
<keyword evidence="3" id="KW-1185">Reference proteome</keyword>
<name>A0ABZ2F1Z6_9BRAD</name>
<evidence type="ECO:0000256" key="1">
    <source>
        <dbReference type="SAM" id="Phobius"/>
    </source>
</evidence>
<keyword evidence="1" id="KW-0812">Transmembrane</keyword>
<reference evidence="2 3" key="2">
    <citation type="journal article" date="2020" name="Int. J. Syst. Evol. Microbiol.">
        <title>Description and complete genome sequences of Bradyrhizobium symbiodeficiens sp. nov., a non-symbiotic bacterium associated with legumes native to Canada.</title>
        <authorList>
            <person name="Bromfield E.S.P."/>
            <person name="Cloutier S."/>
            <person name="Nguyen H.D.T."/>
        </authorList>
    </citation>
    <scope>NUCLEOTIDE SEQUENCE [LARGE SCALE GENOMIC DNA]</scope>
    <source>
        <strain evidence="2 3">65S1MB</strain>
    </source>
</reference>
<keyword evidence="1" id="KW-1133">Transmembrane helix</keyword>
<keyword evidence="1" id="KW-0472">Membrane</keyword>
<organism evidence="2 3">
    <name type="scientific">Bradyrhizobium symbiodeficiens</name>
    <dbReference type="NCBI Taxonomy" id="1404367"/>
    <lineage>
        <taxon>Bacteria</taxon>
        <taxon>Pseudomonadati</taxon>
        <taxon>Pseudomonadota</taxon>
        <taxon>Alphaproteobacteria</taxon>
        <taxon>Hyphomicrobiales</taxon>
        <taxon>Nitrobacteraceae</taxon>
        <taxon>Bradyrhizobium</taxon>
    </lineage>
</organism>
<feature type="transmembrane region" description="Helical" evidence="1">
    <location>
        <begin position="20"/>
        <end position="43"/>
    </location>
</feature>
<evidence type="ECO:0000313" key="3">
    <source>
        <dbReference type="Proteomes" id="UP000319298"/>
    </source>
</evidence>
<accession>A0ABZ2F1Z6</accession>
<reference evidence="3" key="1">
    <citation type="submission" date="2019-06" db="EMBL/GenBank/DDBJ databases">
        <title>Whole-Genome Sequence of Bradyrhizobium sp. 3 Strain 65S1MB.</title>
        <authorList>
            <person name="Bromfield E.S.P."/>
            <person name="Cloutier S."/>
            <person name="Nguyen H.D.T."/>
        </authorList>
    </citation>
    <scope>NUCLEOTIDE SEQUENCE [LARGE SCALE GENOMIC DNA]</scope>
    <source>
        <strain evidence="3">65S1MB</strain>
    </source>
</reference>
<gene>
    <name evidence="2" type="ORF">FJN17_10055</name>
</gene>
<proteinExistence type="predicted"/>
<dbReference type="Proteomes" id="UP000319298">
    <property type="component" value="Chromosome"/>
</dbReference>
<protein>
    <recommendedName>
        <fullName evidence="4">Efflux RND transporter permease subunit</fullName>
    </recommendedName>
</protein>
<dbReference type="EMBL" id="CP041090">
    <property type="protein sequence ID" value="WWE88623.1"/>
    <property type="molecule type" value="Genomic_DNA"/>
</dbReference>
<evidence type="ECO:0000313" key="2">
    <source>
        <dbReference type="EMBL" id="WWE88623.1"/>
    </source>
</evidence>